<reference evidence="1 2" key="1">
    <citation type="submission" date="2020-08" db="EMBL/GenBank/DDBJ databases">
        <title>Sequencing the genomes of 1000 actinobacteria strains.</title>
        <authorList>
            <person name="Klenk H.-P."/>
        </authorList>
    </citation>
    <scope>NUCLEOTIDE SEQUENCE [LARGE SCALE GENOMIC DNA]</scope>
    <source>
        <strain evidence="1 2">DSM 24947</strain>
    </source>
</reference>
<organism evidence="1 2">
    <name type="scientific">Microbacterium marinum</name>
    <dbReference type="NCBI Taxonomy" id="421115"/>
    <lineage>
        <taxon>Bacteria</taxon>
        <taxon>Bacillati</taxon>
        <taxon>Actinomycetota</taxon>
        <taxon>Actinomycetes</taxon>
        <taxon>Micrococcales</taxon>
        <taxon>Microbacteriaceae</taxon>
        <taxon>Microbacterium</taxon>
    </lineage>
</organism>
<evidence type="ECO:0000313" key="2">
    <source>
        <dbReference type="Proteomes" id="UP000573729"/>
    </source>
</evidence>
<keyword evidence="2" id="KW-1185">Reference proteome</keyword>
<sequence>MPTGPKHTRSYDLGHPDGSIEQVCEDCRCMIGDDHNDSDSLSAYEAEDIYMSSGMDKDDDFR</sequence>
<protein>
    <submittedName>
        <fullName evidence="1">Uncharacterized protein</fullName>
    </submittedName>
</protein>
<proteinExistence type="predicted"/>
<comment type="caution">
    <text evidence="1">The sequence shown here is derived from an EMBL/GenBank/DDBJ whole genome shotgun (WGS) entry which is preliminary data.</text>
</comment>
<name>A0A7W7BNY0_9MICO</name>
<gene>
    <name evidence="1" type="ORF">BKA24_000829</name>
</gene>
<dbReference type="EMBL" id="JACHMD010000001">
    <property type="protein sequence ID" value="MBB4666120.1"/>
    <property type="molecule type" value="Genomic_DNA"/>
</dbReference>
<dbReference type="RefSeq" id="WP_184215456.1">
    <property type="nucleotide sequence ID" value="NZ_JACHMD010000001.1"/>
</dbReference>
<dbReference type="AlphaFoldDB" id="A0A7W7BNY0"/>
<accession>A0A7W7BNY0</accession>
<dbReference type="Proteomes" id="UP000573729">
    <property type="component" value="Unassembled WGS sequence"/>
</dbReference>
<evidence type="ECO:0000313" key="1">
    <source>
        <dbReference type="EMBL" id="MBB4666120.1"/>
    </source>
</evidence>